<evidence type="ECO:0000256" key="2">
    <source>
        <dbReference type="ARBA" id="ARBA00022679"/>
    </source>
</evidence>
<evidence type="ECO:0000256" key="3">
    <source>
        <dbReference type="ARBA" id="ARBA00022741"/>
    </source>
</evidence>
<dbReference type="SMART" id="SM00046">
    <property type="entry name" value="DAGKc"/>
    <property type="match status" value="1"/>
</dbReference>
<dbReference type="GO" id="GO:0005524">
    <property type="term" value="F:ATP binding"/>
    <property type="evidence" value="ECO:0007669"/>
    <property type="project" value="UniProtKB-KW"/>
</dbReference>
<keyword evidence="3" id="KW-0547">Nucleotide-binding</keyword>
<dbReference type="PANTHER" id="PTHR12358">
    <property type="entry name" value="SPHINGOSINE KINASE"/>
    <property type="match status" value="1"/>
</dbReference>
<dbReference type="InterPro" id="IPR001206">
    <property type="entry name" value="Diacylglycerol_kinase_cat_dom"/>
</dbReference>
<feature type="compositionally biased region" description="Polar residues" evidence="8">
    <location>
        <begin position="388"/>
        <end position="397"/>
    </location>
</feature>
<reference evidence="10 11" key="1">
    <citation type="journal article" date="2022" name="Cell">
        <title>Repeat-based holocentromeres influence genome architecture and karyotype evolution.</title>
        <authorList>
            <person name="Hofstatter P.G."/>
            <person name="Thangavel G."/>
            <person name="Lux T."/>
            <person name="Neumann P."/>
            <person name="Vondrak T."/>
            <person name="Novak P."/>
            <person name="Zhang M."/>
            <person name="Costa L."/>
            <person name="Castellani M."/>
            <person name="Scott A."/>
            <person name="Toegelov H."/>
            <person name="Fuchs J."/>
            <person name="Mata-Sucre Y."/>
            <person name="Dias Y."/>
            <person name="Vanzela A.L.L."/>
            <person name="Huettel B."/>
            <person name="Almeida C.C.S."/>
            <person name="Simkova H."/>
            <person name="Souza G."/>
            <person name="Pedrosa-Harand A."/>
            <person name="Macas J."/>
            <person name="Mayer K.F.X."/>
            <person name="Houben A."/>
            <person name="Marques A."/>
        </authorList>
    </citation>
    <scope>NUCLEOTIDE SEQUENCE [LARGE SCALE GENOMIC DNA]</scope>
    <source>
        <strain evidence="10">RhyTen1mFocal</strain>
    </source>
</reference>
<protein>
    <recommendedName>
        <fullName evidence="7">sphingosine kinase</fullName>
        <ecNumber evidence="7">2.7.1.91</ecNumber>
    </recommendedName>
</protein>
<evidence type="ECO:0000259" key="9">
    <source>
        <dbReference type="PROSITE" id="PS50146"/>
    </source>
</evidence>
<evidence type="ECO:0000256" key="6">
    <source>
        <dbReference type="ARBA" id="ARBA00023136"/>
    </source>
</evidence>
<dbReference type="InterPro" id="IPR017438">
    <property type="entry name" value="ATP-NAD_kinase_N"/>
</dbReference>
<keyword evidence="2" id="KW-0808">Transferase</keyword>
<dbReference type="Gene3D" id="3.40.50.10330">
    <property type="entry name" value="Probable inorganic polyphosphate/atp-NAD kinase, domain 1"/>
    <property type="match status" value="1"/>
</dbReference>
<dbReference type="Pfam" id="PF19279">
    <property type="entry name" value="YegS_C"/>
    <property type="match status" value="1"/>
</dbReference>
<dbReference type="GO" id="GO:0046512">
    <property type="term" value="P:sphingosine biosynthetic process"/>
    <property type="evidence" value="ECO:0007669"/>
    <property type="project" value="TreeGrafter"/>
</dbReference>
<dbReference type="PROSITE" id="PS50146">
    <property type="entry name" value="DAGK"/>
    <property type="match status" value="1"/>
</dbReference>
<dbReference type="EMBL" id="JAMRDG010000001">
    <property type="protein sequence ID" value="KAJ3705089.1"/>
    <property type="molecule type" value="Genomic_DNA"/>
</dbReference>
<evidence type="ECO:0000256" key="8">
    <source>
        <dbReference type="SAM" id="MobiDB-lite"/>
    </source>
</evidence>
<dbReference type="PANTHER" id="PTHR12358:SF31">
    <property type="entry name" value="ACYLGLYCEROL KINASE, MITOCHONDRIAL"/>
    <property type="match status" value="1"/>
</dbReference>
<evidence type="ECO:0000256" key="5">
    <source>
        <dbReference type="ARBA" id="ARBA00022840"/>
    </source>
</evidence>
<dbReference type="Pfam" id="PF00781">
    <property type="entry name" value="DAGK_cat"/>
    <property type="match status" value="1"/>
</dbReference>
<dbReference type="GO" id="GO:0008481">
    <property type="term" value="F:sphingosine kinase activity"/>
    <property type="evidence" value="ECO:0007669"/>
    <property type="project" value="UniProtKB-EC"/>
</dbReference>
<dbReference type="SUPFAM" id="SSF111331">
    <property type="entry name" value="NAD kinase/diacylglycerol kinase-like"/>
    <property type="match status" value="1"/>
</dbReference>
<keyword evidence="11" id="KW-1185">Reference proteome</keyword>
<keyword evidence="4" id="KW-0418">Kinase</keyword>
<dbReference type="InterPro" id="IPR016064">
    <property type="entry name" value="NAD/diacylglycerol_kinase_sf"/>
</dbReference>
<dbReference type="GO" id="GO:0005774">
    <property type="term" value="C:vacuolar membrane"/>
    <property type="evidence" value="ECO:0007669"/>
    <property type="project" value="UniProtKB-SubCell"/>
</dbReference>
<dbReference type="AlphaFoldDB" id="A0AAD5ZWA8"/>
<dbReference type="Proteomes" id="UP001210211">
    <property type="component" value="Unassembled WGS sequence"/>
</dbReference>
<gene>
    <name evidence="10" type="ORF">LUZ61_008794</name>
</gene>
<feature type="domain" description="DAGKc" evidence="9">
    <location>
        <begin position="175"/>
        <end position="317"/>
    </location>
</feature>
<dbReference type="InterPro" id="IPR050187">
    <property type="entry name" value="Lipid_Phosphate_FormReg"/>
</dbReference>
<evidence type="ECO:0000256" key="7">
    <source>
        <dbReference type="ARBA" id="ARBA00044037"/>
    </source>
</evidence>
<comment type="caution">
    <text evidence="10">The sequence shown here is derived from an EMBL/GenBank/DDBJ whole genome shotgun (WGS) entry which is preliminary data.</text>
</comment>
<evidence type="ECO:0000256" key="1">
    <source>
        <dbReference type="ARBA" id="ARBA00004148"/>
    </source>
</evidence>
<evidence type="ECO:0000313" key="10">
    <source>
        <dbReference type="EMBL" id="KAJ3705089.1"/>
    </source>
</evidence>
<evidence type="ECO:0000313" key="11">
    <source>
        <dbReference type="Proteomes" id="UP001210211"/>
    </source>
</evidence>
<dbReference type="InterPro" id="IPR045540">
    <property type="entry name" value="YegS/DAGK_C"/>
</dbReference>
<organism evidence="10 11">
    <name type="scientific">Rhynchospora tenuis</name>
    <dbReference type="NCBI Taxonomy" id="198213"/>
    <lineage>
        <taxon>Eukaryota</taxon>
        <taxon>Viridiplantae</taxon>
        <taxon>Streptophyta</taxon>
        <taxon>Embryophyta</taxon>
        <taxon>Tracheophyta</taxon>
        <taxon>Spermatophyta</taxon>
        <taxon>Magnoliopsida</taxon>
        <taxon>Liliopsida</taxon>
        <taxon>Poales</taxon>
        <taxon>Cyperaceae</taxon>
        <taxon>Cyperoideae</taxon>
        <taxon>Rhynchosporeae</taxon>
        <taxon>Rhynchospora</taxon>
    </lineage>
</organism>
<accession>A0AAD5ZWA8</accession>
<dbReference type="EC" id="2.7.1.91" evidence="7"/>
<dbReference type="GO" id="GO:0071215">
    <property type="term" value="P:cellular response to abscisic acid stimulus"/>
    <property type="evidence" value="ECO:0007669"/>
    <property type="project" value="UniProtKB-ARBA"/>
</dbReference>
<comment type="subcellular location">
    <subcellularLocation>
        <location evidence="1">Vacuole membrane</location>
        <topology evidence="1">Peripheral membrane protein</topology>
    </subcellularLocation>
</comment>
<name>A0AAD5ZWA8_9POAL</name>
<keyword evidence="6" id="KW-0472">Membrane</keyword>
<dbReference type="FunFam" id="3.40.50.10330:FF:000005">
    <property type="entry name" value="Sphingosine kinase 2"/>
    <property type="match status" value="1"/>
</dbReference>
<keyword evidence="5" id="KW-0067">ATP-binding</keyword>
<proteinExistence type="predicted"/>
<feature type="region of interest" description="Disordered" evidence="8">
    <location>
        <begin position="388"/>
        <end position="417"/>
    </location>
</feature>
<sequence>MTITHYIYNNTESDTENLSNGIHLPLFCLVHSANTTLSLSFCKTKKKYREKRRPTMAGEEPLSETQGVALTEHVRINGVEYEATLEANGDLRWRSAEVIAGEKRLSLDKEVLGIELRGTILIVRSFVEEIKEASCLGTGKREVRRVRRDYVFELETEEQGMIWGERLSACIGSLGRPKRLFIIVNPFGGKQCGRKIFANEVKPLLDAANILYTMQETNFQLHAQEIAGSLDFRKFDGIVCVSGDGVLVEVVNGLLQREDWNKAIKVPLGIIPAGSGNGMAKSLLDSGGEPCSISNAVFSVIRGNRRALDVASVVQGETKFFSVLMLTWGLIADIDIESEKYRWMGSARFDFYSLLRIMNLRKYNGNAQFVPAPGYESVGVPLTQVEKSNQYNDPNLSSERKTGNDKTLQSKGYQGPSVSYEESHWRSIEGPFVYVWLNNVPWCSQDVMPAPEAKFSDGYLDAVIVRDCPRSVLLSLMLKMGDGTYVNSPYVTYLKVKAFELVPGQRVGNPKKGGIVDVDGEVIARGDENFSLHNGDVKQKQKQYLMSYGPSIQIAVDQGLATIFSPR</sequence>
<dbReference type="Gene3D" id="2.60.200.40">
    <property type="match status" value="1"/>
</dbReference>
<evidence type="ECO:0000256" key="4">
    <source>
        <dbReference type="ARBA" id="ARBA00022777"/>
    </source>
</evidence>